<dbReference type="Proteomes" id="UP000016023">
    <property type="component" value="Unassembled WGS sequence"/>
</dbReference>
<sequence length="137" mass="16003">MKKVLLFIAITLPLLFTSCSSEKIENNPLLGTWEKMTDGDYEEIRFYHDLTVVRSVVDKDSKAITETRGDYVLKEDAIIVLKWTSERKKNPVTDKWSEPENKKNSITYSYTLNKSNFLYLTYKDMNGNLVKDTYTKK</sequence>
<evidence type="ECO:0000313" key="2">
    <source>
        <dbReference type="Proteomes" id="UP000016023"/>
    </source>
</evidence>
<dbReference type="STRING" id="883158.HMPREF9140_01208"/>
<protein>
    <recommendedName>
        <fullName evidence="3">Lipocalin-like domain-containing protein</fullName>
    </recommendedName>
</protein>
<evidence type="ECO:0000313" key="1">
    <source>
        <dbReference type="EMBL" id="EHO70174.1"/>
    </source>
</evidence>
<reference evidence="1 2" key="1">
    <citation type="submission" date="2011-12" db="EMBL/GenBank/DDBJ databases">
        <title>The Genome Sequence of Prevotella micans F0438.</title>
        <authorList>
            <consortium name="The Broad Institute Genome Sequencing Platform"/>
            <person name="Earl A."/>
            <person name="Ward D."/>
            <person name="Feldgarden M."/>
            <person name="Gevers D."/>
            <person name="Izard J."/>
            <person name="Baranova O.V."/>
            <person name="Blanton J.M."/>
            <person name="Wade W.G."/>
            <person name="Dewhirst F.E."/>
            <person name="Young S.K."/>
            <person name="Zeng Q."/>
            <person name="Gargeya S."/>
            <person name="Fitzgerald M."/>
            <person name="Haas B."/>
            <person name="Abouelleil A."/>
            <person name="Alvarado L."/>
            <person name="Arachchi H.M."/>
            <person name="Berlin A."/>
            <person name="Chapman S.B."/>
            <person name="Gearin G."/>
            <person name="Goldberg J."/>
            <person name="Griggs A."/>
            <person name="Gujja S."/>
            <person name="Hansen M."/>
            <person name="Heiman D."/>
            <person name="Howarth C."/>
            <person name="Larimer J."/>
            <person name="Lui A."/>
            <person name="MacDonald P.J.P."/>
            <person name="McCowen C."/>
            <person name="Montmayeur A."/>
            <person name="Murphy C."/>
            <person name="Neiman D."/>
            <person name="Pearson M."/>
            <person name="Priest M."/>
            <person name="Roberts A."/>
            <person name="Saif S."/>
            <person name="Shea T."/>
            <person name="Sisk P."/>
            <person name="Stolte C."/>
            <person name="Sykes S."/>
            <person name="Wortman J."/>
            <person name="Nusbaum C."/>
            <person name="Birren B."/>
        </authorList>
    </citation>
    <scope>NUCLEOTIDE SEQUENCE [LARGE SCALE GENOMIC DNA]</scope>
    <source>
        <strain evidence="1 2">F0438</strain>
    </source>
</reference>
<keyword evidence="2" id="KW-1185">Reference proteome</keyword>
<gene>
    <name evidence="1" type="ORF">HMPREF9140_01208</name>
</gene>
<accession>H1Q2S0</accession>
<name>H1Q2S0_9BACT</name>
<dbReference type="HOGENOM" id="CLU_1863377_0_0_10"/>
<dbReference type="PATRIC" id="fig|883158.3.peg.1216"/>
<proteinExistence type="predicted"/>
<dbReference type="Gene3D" id="2.40.128.360">
    <property type="match status" value="1"/>
</dbReference>
<dbReference type="AlphaFoldDB" id="H1Q2S0"/>
<comment type="caution">
    <text evidence="1">The sequence shown here is derived from an EMBL/GenBank/DDBJ whole genome shotgun (WGS) entry which is preliminary data.</text>
</comment>
<evidence type="ECO:0008006" key="3">
    <source>
        <dbReference type="Google" id="ProtNLM"/>
    </source>
</evidence>
<dbReference type="RefSeq" id="WP_006952518.1">
    <property type="nucleotide sequence ID" value="NZ_JH594522.1"/>
</dbReference>
<dbReference type="PROSITE" id="PS51257">
    <property type="entry name" value="PROKAR_LIPOPROTEIN"/>
    <property type="match status" value="1"/>
</dbReference>
<dbReference type="EMBL" id="AGWK01000035">
    <property type="protein sequence ID" value="EHO70174.1"/>
    <property type="molecule type" value="Genomic_DNA"/>
</dbReference>
<organism evidence="1 2">
    <name type="scientific">Prevotella micans F0438</name>
    <dbReference type="NCBI Taxonomy" id="883158"/>
    <lineage>
        <taxon>Bacteria</taxon>
        <taxon>Pseudomonadati</taxon>
        <taxon>Bacteroidota</taxon>
        <taxon>Bacteroidia</taxon>
        <taxon>Bacteroidales</taxon>
        <taxon>Prevotellaceae</taxon>
        <taxon>Prevotella</taxon>
    </lineage>
</organism>